<evidence type="ECO:0000313" key="2">
    <source>
        <dbReference type="Proteomes" id="UP000299102"/>
    </source>
</evidence>
<proteinExistence type="predicted"/>
<dbReference type="AlphaFoldDB" id="A0A4C1U2Y8"/>
<gene>
    <name evidence="1" type="ORF">EVAR_16555_1</name>
</gene>
<comment type="caution">
    <text evidence="1">The sequence shown here is derived from an EMBL/GenBank/DDBJ whole genome shotgun (WGS) entry which is preliminary data.</text>
</comment>
<evidence type="ECO:0000313" key="1">
    <source>
        <dbReference type="EMBL" id="GBP20682.1"/>
    </source>
</evidence>
<organism evidence="1 2">
    <name type="scientific">Eumeta variegata</name>
    <name type="common">Bagworm moth</name>
    <name type="synonym">Eumeta japonica</name>
    <dbReference type="NCBI Taxonomy" id="151549"/>
    <lineage>
        <taxon>Eukaryota</taxon>
        <taxon>Metazoa</taxon>
        <taxon>Ecdysozoa</taxon>
        <taxon>Arthropoda</taxon>
        <taxon>Hexapoda</taxon>
        <taxon>Insecta</taxon>
        <taxon>Pterygota</taxon>
        <taxon>Neoptera</taxon>
        <taxon>Endopterygota</taxon>
        <taxon>Lepidoptera</taxon>
        <taxon>Glossata</taxon>
        <taxon>Ditrysia</taxon>
        <taxon>Tineoidea</taxon>
        <taxon>Psychidae</taxon>
        <taxon>Oiketicinae</taxon>
        <taxon>Eumeta</taxon>
    </lineage>
</organism>
<protein>
    <submittedName>
        <fullName evidence="1">Uncharacterized protein</fullName>
    </submittedName>
</protein>
<name>A0A4C1U2Y8_EUMVA</name>
<accession>A0A4C1U2Y8</accession>
<sequence>MAFYARNVLFMWNVDSTTAGGQVCIHTAPFDGGGRTEGTAVSEGCQGQIGSSSQFYGTPARDNGLSRRTHRAELFKVSVLPGTSGARRSRARTGPVRAEFIKLNKFSSQQLNHLATVASLFCLTVWPRSG</sequence>
<dbReference type="EMBL" id="BGZK01000121">
    <property type="protein sequence ID" value="GBP20682.1"/>
    <property type="molecule type" value="Genomic_DNA"/>
</dbReference>
<reference evidence="1 2" key="1">
    <citation type="journal article" date="2019" name="Commun. Biol.">
        <title>The bagworm genome reveals a unique fibroin gene that provides high tensile strength.</title>
        <authorList>
            <person name="Kono N."/>
            <person name="Nakamura H."/>
            <person name="Ohtoshi R."/>
            <person name="Tomita M."/>
            <person name="Numata K."/>
            <person name="Arakawa K."/>
        </authorList>
    </citation>
    <scope>NUCLEOTIDE SEQUENCE [LARGE SCALE GENOMIC DNA]</scope>
</reference>
<dbReference type="Proteomes" id="UP000299102">
    <property type="component" value="Unassembled WGS sequence"/>
</dbReference>
<keyword evidence="2" id="KW-1185">Reference proteome</keyword>